<dbReference type="InterPro" id="IPR035965">
    <property type="entry name" value="PAS-like_dom_sf"/>
</dbReference>
<dbReference type="NCBIfam" id="TIGR00229">
    <property type="entry name" value="sensory_box"/>
    <property type="match status" value="1"/>
</dbReference>
<evidence type="ECO:0000256" key="1">
    <source>
        <dbReference type="SAM" id="MobiDB-lite"/>
    </source>
</evidence>
<name>A0A8J8TAR1_HALGN</name>
<feature type="transmembrane region" description="Helical" evidence="2">
    <location>
        <begin position="1553"/>
        <end position="1576"/>
    </location>
</feature>
<evidence type="ECO:0000256" key="2">
    <source>
        <dbReference type="SAM" id="Phobius"/>
    </source>
</evidence>
<feature type="compositionally biased region" description="Basic and acidic residues" evidence="1">
    <location>
        <begin position="1718"/>
        <end position="1746"/>
    </location>
</feature>
<feature type="transmembrane region" description="Helical" evidence="2">
    <location>
        <begin position="194"/>
        <end position="217"/>
    </location>
</feature>
<evidence type="ECO:0000259" key="3">
    <source>
        <dbReference type="PROSITE" id="PS50112"/>
    </source>
</evidence>
<feature type="transmembrane region" description="Helical" evidence="2">
    <location>
        <begin position="385"/>
        <end position="404"/>
    </location>
</feature>
<keyword evidence="2" id="KW-1133">Transmembrane helix</keyword>
<comment type="caution">
    <text evidence="4">The sequence shown here is derived from an EMBL/GenBank/DDBJ whole genome shotgun (WGS) entry which is preliminary data.</text>
</comment>
<feature type="transmembrane region" description="Helical" evidence="2">
    <location>
        <begin position="1328"/>
        <end position="1349"/>
    </location>
</feature>
<keyword evidence="5" id="KW-1185">Reference proteome</keyword>
<feature type="transmembrane region" description="Helical" evidence="2">
    <location>
        <begin position="322"/>
        <end position="341"/>
    </location>
</feature>
<dbReference type="SUPFAM" id="SSF55785">
    <property type="entry name" value="PYP-like sensor domain (PAS domain)"/>
    <property type="match status" value="1"/>
</dbReference>
<dbReference type="InterPro" id="IPR000014">
    <property type="entry name" value="PAS"/>
</dbReference>
<sequence length="1909" mass="219179">MGDQEASDGEEGDTVYQDFQNKVRQEFSVSGHSISGQKSTEVINKNFNTKFLTRSYRVLVGRLFKINHVLLSEQTITPFIFYIFIIFEFLQVAYYTFYKVDILNEFKNSISTVDADSLLQTMNNVSYSGTNTYQNGSQATLTDQQIQTAYSLGLIDQITDSLTPTTYRLDESLLFVNFHLYPLVSHSFTEYFEVYLIFNISFIALVVFMFCMAENLYRRILMEEVKDTAKLMIRVASSLLGVFIFVLQILMVTINLQGYLCDEDAENIMILFDNECGSTQNQLLIVSSTFFLTIYLIFLLVHSKVYTASTFTYSIPWAAIDSDVTFFTILWKLIISFGYIFDKYGSHREELDLVCFLLGFYISIKRAFFGITFHRGLHYARGTQLFLLSWLQLVVGAHTYFGKPLTTTDILISTTTGLFLGLVLVIVGEWWNSKLIKSQMYYSNNLKEKRPSLVVSLGLISKLLIRAENDKMEDSTLFKGLILQHIDGCIDNDASCPYCEYFTQKITSLSASDLQEAFDEITTFKTKRSIVSWNNLPSSYISDKFKHLRSAISKSSLKFFTGRDPVKHRDQSTSPHLSHREMIGESFDFVTSSEISKPQYQRAGIVQDEEPPGHPAQIIFNPKAQEEQYKLKRTQNRQPLSKPADLLSKISSIEKLQSELTVTSPRFVANNVSEGAKDAFVLPHLHSITDINTNFTDILGKKANLDVGGIDPNQGPIHTARKVVDERKSIGGKAESMRIKRSLQGTFISNEPEFDQVYKEDQKYEILDESEVQKIWVTLKYKFVQFYIEKLIRLFPQSSTLRIHSSQILLSKLENEFKANFELMQCELCSPSLQSQFFIFRRRIELDQVLMVRNERDQKKGNKVDPIIVYKYEKLYNKFQRIQYFAANSALNFWRELMQRTIDTHVLLTKGSEISRYYEQMQQVVKQLLEIFPDNISFVIEYALVLKQIVNNQQEAIMQLDKAYNIYNLKINSNRQNENKDAKSEEDIFMNSKASGVVIASLEAREVGIILHVNQELERILGHKRTALIGTKINNLQPQPIAKVHDRILRRFLDTAKRRVSNHTLQLYALTNEGYMRPINIIVKLYPFMSEKITIVGFINSLNRLDGFDLQSLGLQSTLRSENSQHHYIITDEEGFISCLTKGLSDTIGLSQAFLTHFDDLQSRPTIQQLIKSNFDGPLNEHPDLLSHTGLDCEFDTEQILNTTNNERISSEELLKAKQCCRLHRANVMMKRMVFDEEFCTIHLYRVIMYNSNQGINENSGANTEQKLSNLEVQEGSENSATADKGFSMSSTSSGISSNGSKTLYTKMIQEFKNTMGKRNVPSSLKKLSWMIIIIIFLTIIISSVGYGIQLQYISQASQLTYMTVLNESRSVVLIELLIYIRSLLNIASGGEPTVYHGPSLKRIDRFEHLQQAIQLHTDQLQYIADTMSQRRTDFQSDLQSEFELRAVMLYRITDGSLVDTYENQYKIAFNTFLNKIPILESVSQESLTINQQILNGNPMNITLKKDLRDIDKDLFYIVANGLRSLRQTTGDASSFKLANVLSFSQTHDKVPFITIMIVGVLVSAGSLAVIVHQILINQRNKEQIMTIFALISNQQIKAVYDVCDAFIDRFHQQTSIYDDEEYPDEAKQSQQVGSKQQMARSQMLMTECEKLAGKSQQEIEDEKSKKRRMTVNQMQSLKNCGLSSKDYYLKKIVWCSKFFAPEPLQPTNQELQQNQAKPKEQLNTKNDALESKELKLSKRNDQHDKKYSKHKLYKEFGLDESAVNQSQIGLSNANDETVLEEAKEHEEFDSSLSEKSNKQTNKKIEKDRKKKYKGDKSTEERRLSLFSLPNTAINFISATADPNSLEILHRQDMLRNSPRQKRKCLNLIFANLAVFLVFIAYFIFLFLYHASQLSILRSMIEISPKFSS</sequence>
<evidence type="ECO:0000313" key="4">
    <source>
        <dbReference type="EMBL" id="TNV87875.1"/>
    </source>
</evidence>
<feature type="transmembrane region" description="Helical" evidence="2">
    <location>
        <begin position="79"/>
        <end position="97"/>
    </location>
</feature>
<feature type="transmembrane region" description="Helical" evidence="2">
    <location>
        <begin position="410"/>
        <end position="431"/>
    </location>
</feature>
<dbReference type="Gene3D" id="3.30.450.20">
    <property type="entry name" value="PAS domain"/>
    <property type="match status" value="1"/>
</dbReference>
<feature type="region of interest" description="Disordered" evidence="1">
    <location>
        <begin position="1711"/>
        <end position="1749"/>
    </location>
</feature>
<dbReference type="Proteomes" id="UP000785679">
    <property type="component" value="Unassembled WGS sequence"/>
</dbReference>
<feature type="region of interest" description="Disordered" evidence="1">
    <location>
        <begin position="1653"/>
        <end position="1672"/>
    </location>
</feature>
<proteinExistence type="predicted"/>
<feature type="transmembrane region" description="Helical" evidence="2">
    <location>
        <begin position="1865"/>
        <end position="1889"/>
    </location>
</feature>
<dbReference type="Pfam" id="PF25474">
    <property type="entry name" value="TPR_TmcB"/>
    <property type="match status" value="1"/>
</dbReference>
<feature type="transmembrane region" description="Helical" evidence="2">
    <location>
        <begin position="238"/>
        <end position="260"/>
    </location>
</feature>
<evidence type="ECO:0000313" key="5">
    <source>
        <dbReference type="Proteomes" id="UP000785679"/>
    </source>
</evidence>
<organism evidence="4 5">
    <name type="scientific">Halteria grandinella</name>
    <dbReference type="NCBI Taxonomy" id="5974"/>
    <lineage>
        <taxon>Eukaryota</taxon>
        <taxon>Sar</taxon>
        <taxon>Alveolata</taxon>
        <taxon>Ciliophora</taxon>
        <taxon>Intramacronucleata</taxon>
        <taxon>Spirotrichea</taxon>
        <taxon>Stichotrichia</taxon>
        <taxon>Sporadotrichida</taxon>
        <taxon>Halteriidae</taxon>
        <taxon>Halteria</taxon>
    </lineage>
</organism>
<dbReference type="PANTHER" id="PTHR31600">
    <property type="entry name" value="TINY MACROCYSTS PROTEIN B-RELATED"/>
    <property type="match status" value="1"/>
</dbReference>
<keyword evidence="2" id="KW-0472">Membrane</keyword>
<protein>
    <recommendedName>
        <fullName evidence="3">PAS domain-containing protein</fullName>
    </recommendedName>
</protein>
<dbReference type="EMBL" id="RRYP01000171">
    <property type="protein sequence ID" value="TNV87875.1"/>
    <property type="molecule type" value="Genomic_DNA"/>
</dbReference>
<feature type="transmembrane region" description="Helical" evidence="2">
    <location>
        <begin position="353"/>
        <end position="373"/>
    </location>
</feature>
<dbReference type="OrthoDB" id="2146562at2759"/>
<dbReference type="PROSITE" id="PS50112">
    <property type="entry name" value="PAS"/>
    <property type="match status" value="1"/>
</dbReference>
<dbReference type="InterPro" id="IPR052994">
    <property type="entry name" value="Tiny_macrocysts_regulators"/>
</dbReference>
<accession>A0A8J8TAR1</accession>
<dbReference type="PANTHER" id="PTHR31600:SF2">
    <property type="entry name" value="GAMETE ENRICHED GENE 10 PROTEIN-RELATED"/>
    <property type="match status" value="1"/>
</dbReference>
<feature type="region of interest" description="Disordered" evidence="1">
    <location>
        <begin position="1781"/>
        <end position="1817"/>
    </location>
</feature>
<dbReference type="Pfam" id="PF13426">
    <property type="entry name" value="PAS_9"/>
    <property type="match status" value="1"/>
</dbReference>
<feature type="domain" description="PAS" evidence="3">
    <location>
        <begin position="1008"/>
        <end position="1056"/>
    </location>
</feature>
<gene>
    <name evidence="4" type="ORF">FGO68_gene16168</name>
</gene>
<dbReference type="InterPro" id="IPR057352">
    <property type="entry name" value="TPR_TmcB/C"/>
</dbReference>
<reference evidence="4" key="1">
    <citation type="submission" date="2019-06" db="EMBL/GenBank/DDBJ databases">
        <authorList>
            <person name="Zheng W."/>
        </authorList>
    </citation>
    <scope>NUCLEOTIDE SEQUENCE</scope>
    <source>
        <strain evidence="4">QDHG01</strain>
    </source>
</reference>
<feature type="transmembrane region" description="Helical" evidence="2">
    <location>
        <begin position="280"/>
        <end position="301"/>
    </location>
</feature>
<keyword evidence="2" id="KW-0812">Transmembrane</keyword>